<feature type="region of interest" description="Disordered" evidence="1">
    <location>
        <begin position="103"/>
        <end position="155"/>
    </location>
</feature>
<name>A0AAD9LIS7_9STRA</name>
<dbReference type="Proteomes" id="UP001259832">
    <property type="component" value="Unassembled WGS sequence"/>
</dbReference>
<evidence type="ECO:0000313" key="2">
    <source>
        <dbReference type="EMBL" id="KAK1938258.1"/>
    </source>
</evidence>
<organism evidence="2 3">
    <name type="scientific">Phytophthora citrophthora</name>
    <dbReference type="NCBI Taxonomy" id="4793"/>
    <lineage>
        <taxon>Eukaryota</taxon>
        <taxon>Sar</taxon>
        <taxon>Stramenopiles</taxon>
        <taxon>Oomycota</taxon>
        <taxon>Peronosporomycetes</taxon>
        <taxon>Peronosporales</taxon>
        <taxon>Peronosporaceae</taxon>
        <taxon>Phytophthora</taxon>
    </lineage>
</organism>
<feature type="region of interest" description="Disordered" evidence="1">
    <location>
        <begin position="77"/>
        <end position="96"/>
    </location>
</feature>
<dbReference type="EMBL" id="JASMQC010000018">
    <property type="protein sequence ID" value="KAK1938258.1"/>
    <property type="molecule type" value="Genomic_DNA"/>
</dbReference>
<accession>A0AAD9LIS7</accession>
<evidence type="ECO:0000256" key="1">
    <source>
        <dbReference type="SAM" id="MobiDB-lite"/>
    </source>
</evidence>
<feature type="compositionally biased region" description="Polar residues" evidence="1">
    <location>
        <begin position="212"/>
        <end position="227"/>
    </location>
</feature>
<comment type="caution">
    <text evidence="2">The sequence shown here is derived from an EMBL/GenBank/DDBJ whole genome shotgun (WGS) entry which is preliminary data.</text>
</comment>
<protein>
    <submittedName>
        <fullName evidence="2">Uncharacterized protein</fullName>
    </submittedName>
</protein>
<feature type="region of interest" description="Disordered" evidence="1">
    <location>
        <begin position="202"/>
        <end position="227"/>
    </location>
</feature>
<keyword evidence="3" id="KW-1185">Reference proteome</keyword>
<reference evidence="2" key="1">
    <citation type="submission" date="2023-08" db="EMBL/GenBank/DDBJ databases">
        <title>Reference Genome Resource for the Citrus Pathogen Phytophthora citrophthora.</title>
        <authorList>
            <person name="Moller H."/>
            <person name="Coetzee B."/>
            <person name="Rose L.J."/>
            <person name="Van Niekerk J.M."/>
        </authorList>
    </citation>
    <scope>NUCLEOTIDE SEQUENCE</scope>
    <source>
        <strain evidence="2">STE-U-9442</strain>
    </source>
</reference>
<gene>
    <name evidence="2" type="ORF">P3T76_009408</name>
</gene>
<evidence type="ECO:0000313" key="3">
    <source>
        <dbReference type="Proteomes" id="UP001259832"/>
    </source>
</evidence>
<sequence>MNGKIHAVGGGDSSDKPILLVRFKDGHQTWIDLRTNKVKLRMHPLEVVAPSDMSPRVKTSNVTDASTNSELLSTECSHNTSPAAVYPTTDLTQPNPTPALFRIPSGEDLKKEAQNPPQTEEAPTMLGSPGRKPNPGKRVPALHRRASQSTDVGKHHALPDASVSLELLTVSPNNGDDIVVSALPPSKILNAAETPGIDDFVRPMSPRGTLPPVQTNSNPNSPGKTQLLVSPTQTINVGSFASDHERIAPS</sequence>
<dbReference type="AlphaFoldDB" id="A0AAD9LIS7"/>
<proteinExistence type="predicted"/>